<evidence type="ECO:0000256" key="4">
    <source>
        <dbReference type="ARBA" id="ARBA00022692"/>
    </source>
</evidence>
<evidence type="ECO:0000259" key="13">
    <source>
        <dbReference type="Pfam" id="PF07715"/>
    </source>
</evidence>
<keyword evidence="5 9" id="KW-0798">TonB box</keyword>
<evidence type="ECO:0000256" key="11">
    <source>
        <dbReference type="SAM" id="SignalP"/>
    </source>
</evidence>
<comment type="similarity">
    <text evidence="8 9">Belongs to the TonB-dependent receptor family.</text>
</comment>
<comment type="subcellular location">
    <subcellularLocation>
        <location evidence="1 8">Cell outer membrane</location>
        <topology evidence="1 8">Multi-pass membrane protein</topology>
    </subcellularLocation>
</comment>
<dbReference type="EMBL" id="JBHRTF010000003">
    <property type="protein sequence ID" value="MFC3115296.1"/>
    <property type="molecule type" value="Genomic_DNA"/>
</dbReference>
<proteinExistence type="inferred from homology"/>
<keyword evidence="7 8" id="KW-0998">Cell outer membrane</keyword>
<organism evidence="14 15">
    <name type="scientific">Cellvibrio fontiphilus</name>
    <dbReference type="NCBI Taxonomy" id="1815559"/>
    <lineage>
        <taxon>Bacteria</taxon>
        <taxon>Pseudomonadati</taxon>
        <taxon>Pseudomonadota</taxon>
        <taxon>Gammaproteobacteria</taxon>
        <taxon>Cellvibrionales</taxon>
        <taxon>Cellvibrionaceae</taxon>
        <taxon>Cellvibrio</taxon>
    </lineage>
</organism>
<dbReference type="Gene3D" id="2.170.130.10">
    <property type="entry name" value="TonB-dependent receptor, plug domain"/>
    <property type="match status" value="1"/>
</dbReference>
<evidence type="ECO:0000259" key="12">
    <source>
        <dbReference type="Pfam" id="PF00593"/>
    </source>
</evidence>
<reference evidence="15" key="1">
    <citation type="journal article" date="2019" name="Int. J. Syst. Evol. Microbiol.">
        <title>The Global Catalogue of Microorganisms (GCM) 10K type strain sequencing project: providing services to taxonomists for standard genome sequencing and annotation.</title>
        <authorList>
            <consortium name="The Broad Institute Genomics Platform"/>
            <consortium name="The Broad Institute Genome Sequencing Center for Infectious Disease"/>
            <person name="Wu L."/>
            <person name="Ma J."/>
        </authorList>
    </citation>
    <scope>NUCLEOTIDE SEQUENCE [LARGE SCALE GENOMIC DNA]</scope>
    <source>
        <strain evidence="15">KCTC 52237</strain>
    </source>
</reference>
<keyword evidence="14" id="KW-0675">Receptor</keyword>
<accession>A0ABV7FES7</accession>
<dbReference type="Gene3D" id="2.40.170.20">
    <property type="entry name" value="TonB-dependent receptor, beta-barrel domain"/>
    <property type="match status" value="1"/>
</dbReference>
<dbReference type="SUPFAM" id="SSF56935">
    <property type="entry name" value="Porins"/>
    <property type="match status" value="1"/>
</dbReference>
<feature type="domain" description="TonB-dependent receptor-like beta-barrel" evidence="12">
    <location>
        <begin position="259"/>
        <end position="685"/>
    </location>
</feature>
<evidence type="ECO:0000256" key="10">
    <source>
        <dbReference type="SAM" id="MobiDB-lite"/>
    </source>
</evidence>
<keyword evidence="11" id="KW-0732">Signal</keyword>
<dbReference type="PANTHER" id="PTHR30069:SF36">
    <property type="entry name" value="BLL6948 PROTEIN"/>
    <property type="match status" value="1"/>
</dbReference>
<keyword evidence="6 8" id="KW-0472">Membrane</keyword>
<name>A0ABV7FES7_9GAMM</name>
<evidence type="ECO:0000256" key="6">
    <source>
        <dbReference type="ARBA" id="ARBA00023136"/>
    </source>
</evidence>
<dbReference type="PROSITE" id="PS52016">
    <property type="entry name" value="TONB_DEPENDENT_REC_3"/>
    <property type="match status" value="1"/>
</dbReference>
<keyword evidence="3 8" id="KW-1134">Transmembrane beta strand</keyword>
<comment type="caution">
    <text evidence="14">The sequence shown here is derived from an EMBL/GenBank/DDBJ whole genome shotgun (WGS) entry which is preliminary data.</text>
</comment>
<dbReference type="Proteomes" id="UP001595555">
    <property type="component" value="Unassembled WGS sequence"/>
</dbReference>
<evidence type="ECO:0000313" key="14">
    <source>
        <dbReference type="EMBL" id="MFC3115296.1"/>
    </source>
</evidence>
<evidence type="ECO:0000256" key="3">
    <source>
        <dbReference type="ARBA" id="ARBA00022452"/>
    </source>
</evidence>
<evidence type="ECO:0000256" key="2">
    <source>
        <dbReference type="ARBA" id="ARBA00022448"/>
    </source>
</evidence>
<feature type="domain" description="TonB-dependent receptor plug" evidence="13">
    <location>
        <begin position="96"/>
        <end position="203"/>
    </location>
</feature>
<dbReference type="InterPro" id="IPR037066">
    <property type="entry name" value="Plug_dom_sf"/>
</dbReference>
<protein>
    <submittedName>
        <fullName evidence="14">TonB-dependent receptor</fullName>
    </submittedName>
</protein>
<feature type="signal peptide" evidence="11">
    <location>
        <begin position="1"/>
        <end position="21"/>
    </location>
</feature>
<feature type="chain" id="PRO_5045258554" evidence="11">
    <location>
        <begin position="22"/>
        <end position="730"/>
    </location>
</feature>
<dbReference type="Pfam" id="PF00593">
    <property type="entry name" value="TonB_dep_Rec_b-barrel"/>
    <property type="match status" value="1"/>
</dbReference>
<feature type="compositionally biased region" description="Low complexity" evidence="10">
    <location>
        <begin position="53"/>
        <end position="64"/>
    </location>
</feature>
<keyword evidence="2 8" id="KW-0813">Transport</keyword>
<feature type="region of interest" description="Disordered" evidence="10">
    <location>
        <begin position="46"/>
        <end position="75"/>
    </location>
</feature>
<dbReference type="RefSeq" id="WP_378117461.1">
    <property type="nucleotide sequence ID" value="NZ_JBHRTF010000003.1"/>
</dbReference>
<gene>
    <name evidence="14" type="ORF">ACFODX_06985</name>
</gene>
<evidence type="ECO:0000256" key="1">
    <source>
        <dbReference type="ARBA" id="ARBA00004571"/>
    </source>
</evidence>
<keyword evidence="15" id="KW-1185">Reference proteome</keyword>
<dbReference type="InterPro" id="IPR039426">
    <property type="entry name" value="TonB-dep_rcpt-like"/>
</dbReference>
<dbReference type="PANTHER" id="PTHR30069">
    <property type="entry name" value="TONB-DEPENDENT OUTER MEMBRANE RECEPTOR"/>
    <property type="match status" value="1"/>
</dbReference>
<evidence type="ECO:0000256" key="9">
    <source>
        <dbReference type="RuleBase" id="RU003357"/>
    </source>
</evidence>
<evidence type="ECO:0000256" key="7">
    <source>
        <dbReference type="ARBA" id="ARBA00023237"/>
    </source>
</evidence>
<dbReference type="InterPro" id="IPR000531">
    <property type="entry name" value="Beta-barrel_TonB"/>
</dbReference>
<keyword evidence="4 8" id="KW-0812">Transmembrane</keyword>
<evidence type="ECO:0000313" key="15">
    <source>
        <dbReference type="Proteomes" id="UP001595555"/>
    </source>
</evidence>
<dbReference type="InterPro" id="IPR012910">
    <property type="entry name" value="Plug_dom"/>
</dbReference>
<dbReference type="InterPro" id="IPR036942">
    <property type="entry name" value="Beta-barrel_TonB_sf"/>
</dbReference>
<evidence type="ECO:0000256" key="8">
    <source>
        <dbReference type="PROSITE-ProRule" id="PRU01360"/>
    </source>
</evidence>
<sequence length="730" mass="80774">MKYTRISRSSPSFLITPLAAAVFTFSAPTVLSQTSAYKADYKTEQISEQKSAQTTEKTTKQPTTDSVSADKKNNPQLKTVTVIGHRLNQLGKKISAAEGTVGSAEIANRPVLRTGEILEFVPGMVVTQHSGSGKANQYFLRGFNLDHGTDFNSSIDGMPINMRTHGHGQGYTDLNFIIPELISSIDYRKGAYYADVGDFSGAGAASFSLKNLLGENIVSATLGENHYGRVFAAGDVALHEGLLLVGIERQLSDGPWTDINEDIDKLNFNARYVKPLADGTFSLTAMAYDNSWNSPDQIPARVVEQGLIDSYGSLNPTNGGESSRYSLSTNWRTDSWNANLYAIQSDLLLISDFTYFLDDPVNGDQYKQVDDRHIFGGALSHQWNTELFNIAVNHHIGSEFRYDDIAKVGLYKTKARKWLSTVREDGVKETSSGLFGQTRFLLSDTFSTHIGLRYDYYHVDVDSNIVENSGAADKGKFSLKAGATYLFSDHLEAFINAGQGFHSNDARGATLTLDPVTLEPADAVELIVPSTGAEVGLKLFDEKRFNISASLWYLESESELIFIGDAGHNEASRASERVGAELASYFWFANKWNLDVELAWTRARFSENTREEGKYVDGSVPFVASTGISYGGQGNGLHSSLRYRYFGARVLESFNDIKANSTSTVNFGIGYQWDSINIELEVHNVLDSDENDIDYYYASRLAGEPEEGIEDLHYHPAEPRTLRAKIEYRF</sequence>
<dbReference type="Pfam" id="PF07715">
    <property type="entry name" value="Plug"/>
    <property type="match status" value="1"/>
</dbReference>
<evidence type="ECO:0000256" key="5">
    <source>
        <dbReference type="ARBA" id="ARBA00023077"/>
    </source>
</evidence>